<evidence type="ECO:0000259" key="9">
    <source>
        <dbReference type="PROSITE" id="PS50208"/>
    </source>
</evidence>
<dbReference type="InterPro" id="IPR029030">
    <property type="entry name" value="Caspase-like_dom_sf"/>
</dbReference>
<dbReference type="InterPro" id="IPR002138">
    <property type="entry name" value="Pept_C14_p10"/>
</dbReference>
<dbReference type="SUPFAM" id="SSF47986">
    <property type="entry name" value="DEATH domain"/>
    <property type="match status" value="1"/>
</dbReference>
<evidence type="ECO:0000259" key="10">
    <source>
        <dbReference type="PROSITE" id="PS50209"/>
    </source>
</evidence>
<dbReference type="PROSITE" id="PS01122">
    <property type="entry name" value="CASPASE_CYS"/>
    <property type="match status" value="1"/>
</dbReference>
<feature type="domain" description="Caspase family p20" evidence="9">
    <location>
        <begin position="151"/>
        <end position="281"/>
    </location>
</feature>
<dbReference type="InterPro" id="IPR011600">
    <property type="entry name" value="Pept_C14_caspase"/>
</dbReference>
<keyword evidence="5" id="KW-0865">Zymogen</keyword>
<dbReference type="PRINTS" id="PR00376">
    <property type="entry name" value="IL1BCENZYME"/>
</dbReference>
<evidence type="ECO:0000256" key="4">
    <source>
        <dbReference type="ARBA" id="ARBA00022807"/>
    </source>
</evidence>
<dbReference type="GO" id="GO:0043525">
    <property type="term" value="P:positive regulation of neuron apoptotic process"/>
    <property type="evidence" value="ECO:0000318"/>
    <property type="project" value="GO_Central"/>
</dbReference>
<dbReference type="InterPro" id="IPR016129">
    <property type="entry name" value="Caspase_his_AS"/>
</dbReference>
<dbReference type="PROSITE" id="PS50209">
    <property type="entry name" value="CARD"/>
    <property type="match status" value="1"/>
</dbReference>
<keyword evidence="4" id="KW-0788">Thiol protease</keyword>
<evidence type="ECO:0000256" key="3">
    <source>
        <dbReference type="ARBA" id="ARBA00022801"/>
    </source>
</evidence>
<dbReference type="Pfam" id="PF00619">
    <property type="entry name" value="CARD"/>
    <property type="match status" value="1"/>
</dbReference>
<evidence type="ECO:0000256" key="6">
    <source>
        <dbReference type="PIRSR" id="PIRSR038001-1"/>
    </source>
</evidence>
<accession>W5LZV0</accession>
<proteinExistence type="inferred from homology"/>
<dbReference type="GO" id="GO:0072558">
    <property type="term" value="C:NLRP1 inflammasome complex"/>
    <property type="evidence" value="ECO:0000318"/>
    <property type="project" value="GO_Central"/>
</dbReference>
<dbReference type="InterPro" id="IPR015917">
    <property type="entry name" value="Pept_C14A"/>
</dbReference>
<comment type="similarity">
    <text evidence="1 7">Belongs to the peptidase C14A family.</text>
</comment>
<dbReference type="CDD" id="cd00032">
    <property type="entry name" value="CASc"/>
    <property type="match status" value="1"/>
</dbReference>
<dbReference type="Gene3D" id="3.40.50.1460">
    <property type="match status" value="1"/>
</dbReference>
<dbReference type="OMA" id="QYIVQVF"/>
<dbReference type="FunFam" id="1.10.533.10:FF:000104">
    <property type="entry name" value="Si:dkey-103e21.5"/>
    <property type="match status" value="1"/>
</dbReference>
<dbReference type="PROSITE" id="PS50208">
    <property type="entry name" value="CASPASE_P20"/>
    <property type="match status" value="1"/>
</dbReference>
<dbReference type="Ensembl" id="ENSLOCT00000001662.1">
    <property type="protein sequence ID" value="ENSLOCP00000001657.1"/>
    <property type="gene ID" value="ENSLOCG00000001439.1"/>
</dbReference>
<evidence type="ECO:0000313" key="11">
    <source>
        <dbReference type="Ensembl" id="ENSLOCP00000001657.1"/>
    </source>
</evidence>
<feature type="active site" evidence="6">
    <location>
        <position position="228"/>
    </location>
</feature>
<feature type="domain" description="CARD" evidence="10">
    <location>
        <begin position="1"/>
        <end position="91"/>
    </location>
</feature>
<dbReference type="InterPro" id="IPR033139">
    <property type="entry name" value="Caspase_cys_AS"/>
</dbReference>
<dbReference type="EMBL" id="AHAT01005597">
    <property type="status" value="NOT_ANNOTATED_CDS"/>
    <property type="molecule type" value="Genomic_DNA"/>
</dbReference>
<evidence type="ECO:0000313" key="12">
    <source>
        <dbReference type="Proteomes" id="UP000018468"/>
    </source>
</evidence>
<feature type="domain" description="Caspase family p10" evidence="8">
    <location>
        <begin position="302"/>
        <end position="385"/>
    </location>
</feature>
<dbReference type="PROSITE" id="PS50207">
    <property type="entry name" value="CASPASE_P10"/>
    <property type="match status" value="1"/>
</dbReference>
<dbReference type="GO" id="GO:0008234">
    <property type="term" value="F:cysteine-type peptidase activity"/>
    <property type="evidence" value="ECO:0007669"/>
    <property type="project" value="UniProtKB-KW"/>
</dbReference>
<dbReference type="PANTHER" id="PTHR47901:SF3">
    <property type="entry name" value="CASPASE-1"/>
    <property type="match status" value="1"/>
</dbReference>
<evidence type="ECO:0000256" key="5">
    <source>
        <dbReference type="ARBA" id="ARBA00023145"/>
    </source>
</evidence>
<keyword evidence="2" id="KW-0645">Protease</keyword>
<dbReference type="Gene3D" id="1.10.533.10">
    <property type="entry name" value="Death Domain, Fas"/>
    <property type="match status" value="1"/>
</dbReference>
<dbReference type="InterPro" id="IPR011029">
    <property type="entry name" value="DEATH-like_dom_sf"/>
</dbReference>
<organism evidence="11 12">
    <name type="scientific">Lepisosteus oculatus</name>
    <name type="common">Spotted gar</name>
    <dbReference type="NCBI Taxonomy" id="7918"/>
    <lineage>
        <taxon>Eukaryota</taxon>
        <taxon>Metazoa</taxon>
        <taxon>Chordata</taxon>
        <taxon>Craniata</taxon>
        <taxon>Vertebrata</taxon>
        <taxon>Euteleostomi</taxon>
        <taxon>Actinopterygii</taxon>
        <taxon>Neopterygii</taxon>
        <taxon>Holostei</taxon>
        <taxon>Semionotiformes</taxon>
        <taxon>Lepisosteidae</taxon>
        <taxon>Lepisosteus</taxon>
    </lineage>
</organism>
<dbReference type="PROSITE" id="PS01121">
    <property type="entry name" value="CASPASE_HIS"/>
    <property type="match status" value="1"/>
</dbReference>
<reference evidence="11" key="2">
    <citation type="submission" date="2025-08" db="UniProtKB">
        <authorList>
            <consortium name="Ensembl"/>
        </authorList>
    </citation>
    <scope>IDENTIFICATION</scope>
</reference>
<protein>
    <submittedName>
        <fullName evidence="11">Caspase a</fullName>
    </submittedName>
</protein>
<dbReference type="SMART" id="SM00115">
    <property type="entry name" value="CASc"/>
    <property type="match status" value="1"/>
</dbReference>
<dbReference type="InterPro" id="IPR001309">
    <property type="entry name" value="Pept_C14_p20"/>
</dbReference>
<dbReference type="InParanoid" id="W5LZV0"/>
<evidence type="ECO:0000256" key="2">
    <source>
        <dbReference type="ARBA" id="ARBA00022670"/>
    </source>
</evidence>
<reference evidence="11" key="3">
    <citation type="submission" date="2025-09" db="UniProtKB">
        <authorList>
            <consortium name="Ensembl"/>
        </authorList>
    </citation>
    <scope>IDENTIFICATION</scope>
</reference>
<dbReference type="SMART" id="SM00114">
    <property type="entry name" value="CARD"/>
    <property type="match status" value="1"/>
</dbReference>
<evidence type="ECO:0000259" key="8">
    <source>
        <dbReference type="PROSITE" id="PS50207"/>
    </source>
</evidence>
<dbReference type="FunCoup" id="W5LZV0">
    <property type="interactions" value="815"/>
</dbReference>
<dbReference type="GO" id="GO:0006508">
    <property type="term" value="P:proteolysis"/>
    <property type="evidence" value="ECO:0007669"/>
    <property type="project" value="UniProtKB-KW"/>
</dbReference>
<evidence type="ECO:0000256" key="7">
    <source>
        <dbReference type="RuleBase" id="RU003971"/>
    </source>
</evidence>
<dbReference type="AlphaFoldDB" id="W5LZV0"/>
<dbReference type="Bgee" id="ENSLOCG00000001439">
    <property type="expression patterns" value="Expressed in intestine and 13 other cell types or tissues"/>
</dbReference>
<dbReference type="GO" id="GO:0005737">
    <property type="term" value="C:cytoplasm"/>
    <property type="evidence" value="ECO:0000318"/>
    <property type="project" value="GO_Central"/>
</dbReference>
<dbReference type="GeneTree" id="ENSGT00940000162428"/>
<dbReference type="STRING" id="7918.ENSLOCP00000001657"/>
<keyword evidence="3" id="KW-0378">Hydrolase</keyword>
<dbReference type="InterPro" id="IPR001315">
    <property type="entry name" value="CARD"/>
</dbReference>
<sequence length="387" mass="43874">CADKKLLSVRTRLVDGLNHAVIRDLLDDLNSDGVLNDGEVEEVTEGQSRTRDKARCLVDMVRKKGSRASEKLLSRLQERDGSLHGQLELDAQPAQGGECRQAASLEAPVPIISQQETHPPGVLVPCTQQFYSRIFAEEADSVYPIKEKSGRKRLALIINNILFDRPDMERKGASKDEENMEKLLKDLGYTPETSNNLSAEDMEKTLRAFAKREEHKESDSTFVVIMSHGVRDGICGVHYQNEESKDVFPNDKIFEILNTQNCPGLRNKPKVILIQACRGEGGGYAFVSDSVPVDPMEYEDDALRKEHKEKDFICLCSSTPDNKSYRHCVLGTIFFQRIVEQFHANAHKDHIDELFRKVQNAFKDFPMQMPSKERTTLLKKFYLFPGL</sequence>
<dbReference type="SUPFAM" id="SSF52129">
    <property type="entry name" value="Caspase-like"/>
    <property type="match status" value="1"/>
</dbReference>
<dbReference type="InterPro" id="IPR002398">
    <property type="entry name" value="Pept_C14"/>
</dbReference>
<dbReference type="eggNOG" id="KOG3573">
    <property type="taxonomic scope" value="Eukaryota"/>
</dbReference>
<feature type="active site" evidence="6">
    <location>
        <position position="277"/>
    </location>
</feature>
<dbReference type="PANTHER" id="PTHR47901">
    <property type="entry name" value="CASPASE RECRUITMENT DOMAIN-CONTAINING PROTEIN 18"/>
    <property type="match status" value="1"/>
</dbReference>
<dbReference type="Pfam" id="PF00656">
    <property type="entry name" value="Peptidase_C14"/>
    <property type="match status" value="1"/>
</dbReference>
<evidence type="ECO:0000256" key="1">
    <source>
        <dbReference type="ARBA" id="ARBA00010134"/>
    </source>
</evidence>
<keyword evidence="12" id="KW-1185">Reference proteome</keyword>
<reference evidence="12" key="1">
    <citation type="submission" date="2011-12" db="EMBL/GenBank/DDBJ databases">
        <title>The Draft Genome of Lepisosteus oculatus.</title>
        <authorList>
            <consortium name="The Broad Institute Genome Assembly &amp; Analysis Group"/>
            <consortium name="Computational R&amp;D Group"/>
            <consortium name="and Sequencing Platform"/>
            <person name="Di Palma F."/>
            <person name="Alfoldi J."/>
            <person name="Johnson J."/>
            <person name="Berlin A."/>
            <person name="Gnerre S."/>
            <person name="Jaffe D."/>
            <person name="MacCallum I."/>
            <person name="Young S."/>
            <person name="Walker B.J."/>
            <person name="Lander E.S."/>
            <person name="Lindblad-Toh K."/>
        </authorList>
    </citation>
    <scope>NUCLEOTIDE SEQUENCE [LARGE SCALE GENOMIC DNA]</scope>
</reference>
<dbReference type="GO" id="GO:0005829">
    <property type="term" value="C:cytosol"/>
    <property type="evidence" value="ECO:0000318"/>
    <property type="project" value="GO_Central"/>
</dbReference>
<dbReference type="FunFam" id="3.40.50.1460:FF:000007">
    <property type="entry name" value="Caspase-1"/>
    <property type="match status" value="1"/>
</dbReference>
<dbReference type="GO" id="GO:0050729">
    <property type="term" value="P:positive regulation of inflammatory response"/>
    <property type="evidence" value="ECO:0000318"/>
    <property type="project" value="GO_Central"/>
</dbReference>
<dbReference type="PIRSF" id="PIRSF038001">
    <property type="entry name" value="Caspase_ICE"/>
    <property type="match status" value="1"/>
</dbReference>
<name>W5LZV0_LEPOC</name>
<dbReference type="Proteomes" id="UP000018468">
    <property type="component" value="Linkage group LG22"/>
</dbReference>